<dbReference type="PANTHER" id="PTHR23002">
    <property type="entry name" value="ZINC FINGER CCHC DOMAIN CONTAINING PROTEIN"/>
    <property type="match status" value="1"/>
</dbReference>
<dbReference type="InterPro" id="IPR036875">
    <property type="entry name" value="Znf_CCHC_sf"/>
</dbReference>
<evidence type="ECO:0000313" key="5">
    <source>
        <dbReference type="EMBL" id="OQU91895.1"/>
    </source>
</evidence>
<reference evidence="6" key="2">
    <citation type="journal article" date="2018" name="Plant J.">
        <title>The Sorghum bicolor reference genome: improved assembly, gene annotations, a transcriptome atlas, and signatures of genome organization.</title>
        <authorList>
            <person name="McCormick R.F."/>
            <person name="Truong S.K."/>
            <person name="Sreedasyam A."/>
            <person name="Jenkins J."/>
            <person name="Shu S."/>
            <person name="Sims D."/>
            <person name="Kennedy M."/>
            <person name="Amirebrahimi M."/>
            <person name="Weers B.D."/>
            <person name="McKinley B."/>
            <person name="Mattison A."/>
            <person name="Morishige D.T."/>
            <person name="Grimwood J."/>
            <person name="Schmutz J."/>
            <person name="Mullet J.E."/>
        </authorList>
    </citation>
    <scope>NUCLEOTIDE SEQUENCE [LARGE SCALE GENOMIC DNA]</scope>
    <source>
        <strain evidence="6">cv. BTx623</strain>
    </source>
</reference>
<accession>A0A1Z5S828</accession>
<dbReference type="Gramene" id="OQU91895">
    <property type="protein sequence ID" value="OQU91895"/>
    <property type="gene ID" value="SORBI_3001G261464"/>
</dbReference>
<sequence length="377" mass="42876">MAAYGLDVECPHIFDGTHFARWRIWMQCNFKFISPQMWWNVDVGFSSTNIFYSSMKDNIFGEIMDTKSAHETWVFLNEKYGAISREDDVPNVDIHEVVEHDHNMVFVEDCSTSWSSDGDDNATTRSLDKDDDDATSDANDDATSCTLDDEDDGYESDASTSSSTTSPHCFMSHGDTKVSIGDVIIDCDGPNFELVCKLSKALRNELAKTNKLKNENSFLKTACEQQKHLLYVTNCSHEELKLVHEELCVAHDNLKHVSTSCDDLLSMPCSSHLDACSTSMSCETNLLKENNKLNEQVKNLSNKLERCYNSKVTFEHILKTQRIYGDKCGLGFKEKMTKGKRNEEKRKLSHFMCYRCHEVGHLANGCPNKEKLKKMKE</sequence>
<protein>
    <recommendedName>
        <fullName evidence="4">CCHC-type domain-containing protein</fullName>
    </recommendedName>
</protein>
<dbReference type="InterPro" id="IPR001878">
    <property type="entry name" value="Znf_CCHC"/>
</dbReference>
<dbReference type="AlphaFoldDB" id="A0A1Z5S828"/>
<evidence type="ECO:0000256" key="1">
    <source>
        <dbReference type="PROSITE-ProRule" id="PRU00047"/>
    </source>
</evidence>
<name>A0A1Z5S828_SORBI</name>
<dbReference type="Gene3D" id="4.10.60.10">
    <property type="entry name" value="Zinc finger, CCHC-type"/>
    <property type="match status" value="1"/>
</dbReference>
<dbReference type="EMBL" id="CM000760">
    <property type="protein sequence ID" value="OQU91895.1"/>
    <property type="molecule type" value="Genomic_DNA"/>
</dbReference>
<feature type="region of interest" description="Disordered" evidence="3">
    <location>
        <begin position="113"/>
        <end position="167"/>
    </location>
</feature>
<organism evidence="5 6">
    <name type="scientific">Sorghum bicolor</name>
    <name type="common">Sorghum</name>
    <name type="synonym">Sorghum vulgare</name>
    <dbReference type="NCBI Taxonomy" id="4558"/>
    <lineage>
        <taxon>Eukaryota</taxon>
        <taxon>Viridiplantae</taxon>
        <taxon>Streptophyta</taxon>
        <taxon>Embryophyta</taxon>
        <taxon>Tracheophyta</taxon>
        <taxon>Spermatophyta</taxon>
        <taxon>Magnoliopsida</taxon>
        <taxon>Liliopsida</taxon>
        <taxon>Poales</taxon>
        <taxon>Poaceae</taxon>
        <taxon>PACMAD clade</taxon>
        <taxon>Panicoideae</taxon>
        <taxon>Andropogonodae</taxon>
        <taxon>Andropogoneae</taxon>
        <taxon>Sorghinae</taxon>
        <taxon>Sorghum</taxon>
    </lineage>
</organism>
<dbReference type="GO" id="GO:2000767">
    <property type="term" value="P:positive regulation of cytoplasmic translation"/>
    <property type="evidence" value="ECO:0000318"/>
    <property type="project" value="GO_Central"/>
</dbReference>
<reference evidence="5 6" key="1">
    <citation type="journal article" date="2009" name="Nature">
        <title>The Sorghum bicolor genome and the diversification of grasses.</title>
        <authorList>
            <person name="Paterson A.H."/>
            <person name="Bowers J.E."/>
            <person name="Bruggmann R."/>
            <person name="Dubchak I."/>
            <person name="Grimwood J."/>
            <person name="Gundlach H."/>
            <person name="Haberer G."/>
            <person name="Hellsten U."/>
            <person name="Mitros T."/>
            <person name="Poliakov A."/>
            <person name="Schmutz J."/>
            <person name="Spannagl M."/>
            <person name="Tang H."/>
            <person name="Wang X."/>
            <person name="Wicker T."/>
            <person name="Bharti A.K."/>
            <person name="Chapman J."/>
            <person name="Feltus F.A."/>
            <person name="Gowik U."/>
            <person name="Grigoriev I.V."/>
            <person name="Lyons E."/>
            <person name="Maher C.A."/>
            <person name="Martis M."/>
            <person name="Narechania A."/>
            <person name="Otillar R.P."/>
            <person name="Penning B.W."/>
            <person name="Salamov A.A."/>
            <person name="Wang Y."/>
            <person name="Zhang L."/>
            <person name="Carpita N.C."/>
            <person name="Freeling M."/>
            <person name="Gingle A.R."/>
            <person name="Hash C.T."/>
            <person name="Keller B."/>
            <person name="Klein P."/>
            <person name="Kresovich S."/>
            <person name="McCann M.C."/>
            <person name="Ming R."/>
            <person name="Peterson D.G."/>
            <person name="Mehboob-ur-Rahman"/>
            <person name="Ware D."/>
            <person name="Westhoff P."/>
            <person name="Mayer K.F."/>
            <person name="Messing J."/>
            <person name="Rokhsar D.S."/>
        </authorList>
    </citation>
    <scope>NUCLEOTIDE SEQUENCE [LARGE SCALE GENOMIC DNA]</scope>
    <source>
        <strain evidence="6">cv. BTx623</strain>
    </source>
</reference>
<dbReference type="SUPFAM" id="SSF57756">
    <property type="entry name" value="Retrovirus zinc finger-like domains"/>
    <property type="match status" value="1"/>
</dbReference>
<dbReference type="GO" id="GO:0008270">
    <property type="term" value="F:zinc ion binding"/>
    <property type="evidence" value="ECO:0007669"/>
    <property type="project" value="UniProtKB-KW"/>
</dbReference>
<dbReference type="PROSITE" id="PS50158">
    <property type="entry name" value="ZF_CCHC"/>
    <property type="match status" value="1"/>
</dbReference>
<dbReference type="Proteomes" id="UP000000768">
    <property type="component" value="Chromosome 1"/>
</dbReference>
<dbReference type="GO" id="GO:0003729">
    <property type="term" value="F:mRNA binding"/>
    <property type="evidence" value="ECO:0000318"/>
    <property type="project" value="GO_Central"/>
</dbReference>
<dbReference type="GO" id="GO:0045182">
    <property type="term" value="F:translation regulator activity"/>
    <property type="evidence" value="ECO:0000318"/>
    <property type="project" value="GO_Central"/>
</dbReference>
<dbReference type="GO" id="GO:0005737">
    <property type="term" value="C:cytoplasm"/>
    <property type="evidence" value="ECO:0000318"/>
    <property type="project" value="GO_Central"/>
</dbReference>
<feature type="coiled-coil region" evidence="2">
    <location>
        <begin position="283"/>
        <end position="310"/>
    </location>
</feature>
<evidence type="ECO:0000256" key="2">
    <source>
        <dbReference type="SAM" id="Coils"/>
    </source>
</evidence>
<keyword evidence="1" id="KW-0479">Metal-binding</keyword>
<keyword evidence="1" id="KW-0863">Zinc-finger</keyword>
<keyword evidence="6" id="KW-1185">Reference proteome</keyword>
<gene>
    <name evidence="5" type="ORF">SORBI_3001G261464</name>
</gene>
<dbReference type="GO" id="GO:0003727">
    <property type="term" value="F:single-stranded RNA binding"/>
    <property type="evidence" value="ECO:0000318"/>
    <property type="project" value="GO_Central"/>
</dbReference>
<keyword evidence="2" id="KW-0175">Coiled coil</keyword>
<dbReference type="SMART" id="SM00343">
    <property type="entry name" value="ZnF_C2HC"/>
    <property type="match status" value="1"/>
</dbReference>
<dbReference type="InterPro" id="IPR051714">
    <property type="entry name" value="Znf_CCHC_NABP"/>
</dbReference>
<evidence type="ECO:0000259" key="4">
    <source>
        <dbReference type="PROSITE" id="PS50158"/>
    </source>
</evidence>
<feature type="domain" description="CCHC-type" evidence="4">
    <location>
        <begin position="353"/>
        <end position="368"/>
    </location>
</feature>
<evidence type="ECO:0000256" key="3">
    <source>
        <dbReference type="SAM" id="MobiDB-lite"/>
    </source>
</evidence>
<dbReference type="InParanoid" id="A0A1Z5S828"/>
<keyword evidence="1" id="KW-0862">Zinc</keyword>
<feature type="compositionally biased region" description="Acidic residues" evidence="3">
    <location>
        <begin position="129"/>
        <end position="140"/>
    </location>
</feature>
<evidence type="ECO:0000313" key="6">
    <source>
        <dbReference type="Proteomes" id="UP000000768"/>
    </source>
</evidence>
<proteinExistence type="predicted"/>